<dbReference type="PIRSF" id="PIRSF033909">
    <property type="entry name" value="UCP033909"/>
    <property type="match status" value="1"/>
</dbReference>
<evidence type="ECO:0000256" key="1">
    <source>
        <dbReference type="SAM" id="SignalP"/>
    </source>
</evidence>
<sequence>MHRLLRIRHLALFAGLGLAGCAGHAEGVMAPQARCAAPANCIDMIVVTNRLRDHNRAKLYNGERAHGVELTEIEISIPPKGARKIGEVNWPQQLPGNPATDFVTTNVVANMTRPAAEARFASLAAKHKGRVLVFVHGYNTKFEEAVYRFAQFANDTGDVAAPILFTWPSRGRLLDYGYDRESANFSRDMLEEGLQALQRNPSVREITLVAHSMGNWVAVEALRQMAIRNKRLVPKLKNVVLAAPDLDTDVFRKQMAEIPQPHPTITVLISRDDRALGFSTKVWGAGTRLGALGADPRDATVMAELVKEGIRPIDITGVEATDPARHGRFAESPEIVQAIGVGMIEGDRSMGTGQASVGDRLGTIVTGVTGAVGNTAAAIVTAPAAIVDANSREGFGDRIQQVGGSLSSVATGTR</sequence>
<dbReference type="RefSeq" id="WP_407051409.1">
    <property type="nucleotide sequence ID" value="NZ_CP158568.1"/>
</dbReference>
<organism evidence="2">
    <name type="scientific">Methyloraptor flagellatus</name>
    <dbReference type="NCBI Taxonomy" id="3162530"/>
    <lineage>
        <taxon>Bacteria</taxon>
        <taxon>Pseudomonadati</taxon>
        <taxon>Pseudomonadota</taxon>
        <taxon>Alphaproteobacteria</taxon>
        <taxon>Hyphomicrobiales</taxon>
        <taxon>Ancalomicrobiaceae</taxon>
        <taxon>Methyloraptor</taxon>
    </lineage>
</organism>
<dbReference type="InterPro" id="IPR029058">
    <property type="entry name" value="AB_hydrolase_fold"/>
</dbReference>
<keyword evidence="1" id="KW-0732">Signal</keyword>
<feature type="chain" id="PRO_5043941558" evidence="1">
    <location>
        <begin position="25"/>
        <end position="414"/>
    </location>
</feature>
<dbReference type="InterPro" id="IPR010297">
    <property type="entry name" value="DUF900_hydrolase"/>
</dbReference>
<dbReference type="EMBL" id="CP158568">
    <property type="protein sequence ID" value="XBY46314.1"/>
    <property type="molecule type" value="Genomic_DNA"/>
</dbReference>
<gene>
    <name evidence="2" type="ORF">ABS361_08885</name>
</gene>
<dbReference type="AlphaFoldDB" id="A0AAU7XE86"/>
<dbReference type="PANTHER" id="PTHR36513">
    <property type="entry name" value="ABC TRANSMEMBRANE TYPE-1 DOMAIN-CONTAINING PROTEIN"/>
    <property type="match status" value="1"/>
</dbReference>
<reference evidence="2" key="1">
    <citation type="submission" date="2024-06" db="EMBL/GenBank/DDBJ databases">
        <title>Methylostella associata gen. nov., sp. nov., a novel Ancalomicrobiaceae-affiliated facultatively methylotrophic bacteria that feed on methanotrophs of the genus Methylococcus.</title>
        <authorList>
            <person name="Saltykova V."/>
            <person name="Danilova O.V."/>
            <person name="Oshkin I.Y."/>
            <person name="Belova S.E."/>
            <person name="Pimenov N.V."/>
            <person name="Dedysh S.N."/>
        </authorList>
    </citation>
    <scope>NUCLEOTIDE SEQUENCE</scope>
    <source>
        <strain evidence="2">S20</strain>
    </source>
</reference>
<protein>
    <submittedName>
        <fullName evidence="2">Alpha/beta hydrolase</fullName>
    </submittedName>
</protein>
<dbReference type="KEGG" id="mflg:ABS361_08885"/>
<feature type="signal peptide" evidence="1">
    <location>
        <begin position="1"/>
        <end position="24"/>
    </location>
</feature>
<keyword evidence="2" id="KW-0378">Hydrolase</keyword>
<dbReference type="PANTHER" id="PTHR36513:SF1">
    <property type="entry name" value="TRANSMEMBRANE PROTEIN"/>
    <property type="match status" value="1"/>
</dbReference>
<dbReference type="InterPro" id="IPR014586">
    <property type="entry name" value="UCP033909"/>
</dbReference>
<accession>A0AAU7XE86</accession>
<evidence type="ECO:0000313" key="2">
    <source>
        <dbReference type="EMBL" id="XBY46314.1"/>
    </source>
</evidence>
<dbReference type="GO" id="GO:0016787">
    <property type="term" value="F:hydrolase activity"/>
    <property type="evidence" value="ECO:0007669"/>
    <property type="project" value="UniProtKB-KW"/>
</dbReference>
<dbReference type="PROSITE" id="PS51257">
    <property type="entry name" value="PROKAR_LIPOPROTEIN"/>
    <property type="match status" value="1"/>
</dbReference>
<proteinExistence type="predicted"/>
<dbReference type="Gene3D" id="3.40.50.1820">
    <property type="entry name" value="alpha/beta hydrolase"/>
    <property type="match status" value="1"/>
</dbReference>
<dbReference type="Pfam" id="PF05990">
    <property type="entry name" value="DUF900"/>
    <property type="match status" value="1"/>
</dbReference>
<name>A0AAU7XE86_9HYPH</name>
<dbReference type="SUPFAM" id="SSF53474">
    <property type="entry name" value="alpha/beta-Hydrolases"/>
    <property type="match status" value="1"/>
</dbReference>